<comment type="caution">
    <text evidence="1">The sequence shown here is derived from an EMBL/GenBank/DDBJ whole genome shotgun (WGS) entry which is preliminary data.</text>
</comment>
<protein>
    <submittedName>
        <fullName evidence="1">Uncharacterized protein</fullName>
    </submittedName>
</protein>
<dbReference type="EMBL" id="JANPWB010000010">
    <property type="protein sequence ID" value="KAJ1143408.1"/>
    <property type="molecule type" value="Genomic_DNA"/>
</dbReference>
<dbReference type="AlphaFoldDB" id="A0AAV7QTL2"/>
<proteinExistence type="predicted"/>
<name>A0AAV7QTL2_PLEWA</name>
<accession>A0AAV7QTL2</accession>
<gene>
    <name evidence="1" type="ORF">NDU88_009717</name>
</gene>
<organism evidence="1 2">
    <name type="scientific">Pleurodeles waltl</name>
    <name type="common">Iberian ribbed newt</name>
    <dbReference type="NCBI Taxonomy" id="8319"/>
    <lineage>
        <taxon>Eukaryota</taxon>
        <taxon>Metazoa</taxon>
        <taxon>Chordata</taxon>
        <taxon>Craniata</taxon>
        <taxon>Vertebrata</taxon>
        <taxon>Euteleostomi</taxon>
        <taxon>Amphibia</taxon>
        <taxon>Batrachia</taxon>
        <taxon>Caudata</taxon>
        <taxon>Salamandroidea</taxon>
        <taxon>Salamandridae</taxon>
        <taxon>Pleurodelinae</taxon>
        <taxon>Pleurodeles</taxon>
    </lineage>
</organism>
<evidence type="ECO:0000313" key="1">
    <source>
        <dbReference type="EMBL" id="KAJ1143408.1"/>
    </source>
</evidence>
<sequence length="170" mass="18488">MFLRLVSMRRGPHLGPQRGLVVPGHPLGGRSRLRLLQDPRALCPQISAAWSSVGRACLLPPRGSSPYAAPPLLPPRRPRSHRFTSLLLYFRRGRGSDIPQPAPLPPAIFQIPLGVRVRGFGSQPHRGGPSPAAILFELDGLRGGHGGRSESFFSPLHVPQGEGSPLECWR</sequence>
<keyword evidence="2" id="KW-1185">Reference proteome</keyword>
<reference evidence="1" key="1">
    <citation type="journal article" date="2022" name="bioRxiv">
        <title>Sequencing and chromosome-scale assembly of the giantPleurodeles waltlgenome.</title>
        <authorList>
            <person name="Brown T."/>
            <person name="Elewa A."/>
            <person name="Iarovenko S."/>
            <person name="Subramanian E."/>
            <person name="Araus A.J."/>
            <person name="Petzold A."/>
            <person name="Susuki M."/>
            <person name="Suzuki K.-i.T."/>
            <person name="Hayashi T."/>
            <person name="Toyoda A."/>
            <person name="Oliveira C."/>
            <person name="Osipova E."/>
            <person name="Leigh N.D."/>
            <person name="Simon A."/>
            <person name="Yun M.H."/>
        </authorList>
    </citation>
    <scope>NUCLEOTIDE SEQUENCE</scope>
    <source>
        <strain evidence="1">20211129_DDA</strain>
        <tissue evidence="1">Liver</tissue>
    </source>
</reference>
<dbReference type="Proteomes" id="UP001066276">
    <property type="component" value="Chromosome 6"/>
</dbReference>
<evidence type="ECO:0000313" key="2">
    <source>
        <dbReference type="Proteomes" id="UP001066276"/>
    </source>
</evidence>